<feature type="region of interest" description="Disordered" evidence="1">
    <location>
        <begin position="137"/>
        <end position="195"/>
    </location>
</feature>
<feature type="non-terminal residue" evidence="2">
    <location>
        <position position="513"/>
    </location>
</feature>
<proteinExistence type="predicted"/>
<feature type="region of interest" description="Disordered" evidence="1">
    <location>
        <begin position="226"/>
        <end position="283"/>
    </location>
</feature>
<dbReference type="EMBL" id="MU069917">
    <property type="protein sequence ID" value="KAF5831837.1"/>
    <property type="molecule type" value="Genomic_DNA"/>
</dbReference>
<dbReference type="Proteomes" id="UP000815325">
    <property type="component" value="Unassembled WGS sequence"/>
</dbReference>
<feature type="compositionally biased region" description="Basic and acidic residues" evidence="1">
    <location>
        <begin position="459"/>
        <end position="480"/>
    </location>
</feature>
<feature type="compositionally biased region" description="Low complexity" evidence="1">
    <location>
        <begin position="430"/>
        <end position="458"/>
    </location>
</feature>
<feature type="non-terminal residue" evidence="2">
    <location>
        <position position="1"/>
    </location>
</feature>
<feature type="compositionally biased region" description="Acidic residues" evidence="1">
    <location>
        <begin position="497"/>
        <end position="513"/>
    </location>
</feature>
<name>A0ABQ7GB47_DUNSA</name>
<comment type="caution">
    <text evidence="2">The sequence shown here is derived from an EMBL/GenBank/DDBJ whole genome shotgun (WGS) entry which is preliminary data.</text>
</comment>
<feature type="compositionally biased region" description="Low complexity" evidence="1">
    <location>
        <begin position="1"/>
        <end position="16"/>
    </location>
</feature>
<accession>A0ABQ7GB47</accession>
<evidence type="ECO:0000313" key="3">
    <source>
        <dbReference type="Proteomes" id="UP000815325"/>
    </source>
</evidence>
<reference evidence="2" key="1">
    <citation type="submission" date="2017-08" db="EMBL/GenBank/DDBJ databases">
        <authorList>
            <person name="Polle J.E."/>
            <person name="Barry K."/>
            <person name="Cushman J."/>
            <person name="Schmutz J."/>
            <person name="Tran D."/>
            <person name="Hathwaick L.T."/>
            <person name="Yim W.C."/>
            <person name="Jenkins J."/>
            <person name="Mckie-Krisberg Z.M."/>
            <person name="Prochnik S."/>
            <person name="Lindquist E."/>
            <person name="Dockter R.B."/>
            <person name="Adam C."/>
            <person name="Molina H."/>
            <person name="Bunkerborg J."/>
            <person name="Jin E."/>
            <person name="Buchheim M."/>
            <person name="Magnuson J."/>
        </authorList>
    </citation>
    <scope>NUCLEOTIDE SEQUENCE</scope>
    <source>
        <strain evidence="2">CCAP 19/18</strain>
    </source>
</reference>
<evidence type="ECO:0000256" key="1">
    <source>
        <dbReference type="SAM" id="MobiDB-lite"/>
    </source>
</evidence>
<organism evidence="2 3">
    <name type="scientific">Dunaliella salina</name>
    <name type="common">Green alga</name>
    <name type="synonym">Protococcus salinus</name>
    <dbReference type="NCBI Taxonomy" id="3046"/>
    <lineage>
        <taxon>Eukaryota</taxon>
        <taxon>Viridiplantae</taxon>
        <taxon>Chlorophyta</taxon>
        <taxon>core chlorophytes</taxon>
        <taxon>Chlorophyceae</taxon>
        <taxon>CS clade</taxon>
        <taxon>Chlamydomonadales</taxon>
        <taxon>Dunaliellaceae</taxon>
        <taxon>Dunaliella</taxon>
    </lineage>
</organism>
<keyword evidence="3" id="KW-1185">Reference proteome</keyword>
<protein>
    <submittedName>
        <fullName evidence="2">Uncharacterized protein</fullName>
    </submittedName>
</protein>
<feature type="region of interest" description="Disordered" evidence="1">
    <location>
        <begin position="429"/>
        <end position="513"/>
    </location>
</feature>
<evidence type="ECO:0000313" key="2">
    <source>
        <dbReference type="EMBL" id="KAF5831837.1"/>
    </source>
</evidence>
<sequence length="513" mass="55413">SGPVHQPAHAASPASALSKEPQLGPQPQALQHVFDGVPCRPSPRAFTPSPPATARSSTRLTSGAPSLAAAPDAPSFKIRSAWHQFCGSIAMHAPQLVLPPLPTSDTRSSSPPLNPPATPLYSIPLSAQWSPLLQHHQCERQPPAPPQCSVPLDSQRHPCEEYPPAAPRQSVPLASQQRLCEQHPPAAPQRSAHSALQSYPCEQHPPAALLHSIPCAVERHPLQQHAPDAPLHSIPGTLQNQGPCEESLHAAHHPGSVSPGSAERAGNVLEGSGHAPCLSAPSDTPLSFSDTQRLLLGWITNQGGRPGQLPCAPHLAQRLRQCRIDTLACGGAGPCVQGPPNTEGIQGCAQATAHGLSALGVPLSEGSFASAGKALRTEVHVQLEGVLAGGGVSTCTRASRKQVRPHCCRQPAQLQCCVLPGQEERLHTLQQQWQHHQNEQQQYQHQHQHQQQQQQGKQQQEEKQHQQGKQQQEEGQRQGKEQQQGVEQQQEKKQQQEEVEQQSEEEQLQEEQQ</sequence>
<feature type="region of interest" description="Disordered" evidence="1">
    <location>
        <begin position="1"/>
        <end position="70"/>
    </location>
</feature>
<gene>
    <name evidence="2" type="ORF">DUNSADRAFT_12524</name>
</gene>